<feature type="compositionally biased region" description="Basic and acidic residues" evidence="1">
    <location>
        <begin position="52"/>
        <end position="82"/>
    </location>
</feature>
<sequence>MLLFCMAVASFSSEALAQVSAAPLPPLMAGEAGATVEYPAPALRHTDLRRAIAADSERSPEPSSKRKLSAEERDALHRDLRAAMRGAYPESETRYRDPR</sequence>
<evidence type="ECO:0008006" key="5">
    <source>
        <dbReference type="Google" id="ProtNLM"/>
    </source>
</evidence>
<feature type="signal peptide" evidence="2">
    <location>
        <begin position="1"/>
        <end position="17"/>
    </location>
</feature>
<accession>A0A4R6ED80</accession>
<keyword evidence="4" id="KW-1185">Reference proteome</keyword>
<evidence type="ECO:0000256" key="2">
    <source>
        <dbReference type="SAM" id="SignalP"/>
    </source>
</evidence>
<feature type="chain" id="PRO_5020344470" description="DUF3613 domain-containing protein" evidence="2">
    <location>
        <begin position="18"/>
        <end position="99"/>
    </location>
</feature>
<dbReference type="EMBL" id="SNVV01000003">
    <property type="protein sequence ID" value="TDN55694.1"/>
    <property type="molecule type" value="Genomic_DNA"/>
</dbReference>
<feature type="region of interest" description="Disordered" evidence="1">
    <location>
        <begin position="52"/>
        <end position="99"/>
    </location>
</feature>
<dbReference type="AlphaFoldDB" id="A0A4R6ED80"/>
<evidence type="ECO:0000256" key="1">
    <source>
        <dbReference type="SAM" id="MobiDB-lite"/>
    </source>
</evidence>
<name>A0A4R6ED80_9RHOO</name>
<gene>
    <name evidence="3" type="ORF">C7389_10324</name>
</gene>
<proteinExistence type="predicted"/>
<reference evidence="3 4" key="1">
    <citation type="submission" date="2019-03" db="EMBL/GenBank/DDBJ databases">
        <title>Genomic Encyclopedia of Type Strains, Phase IV (KMG-IV): sequencing the most valuable type-strain genomes for metagenomic binning, comparative biology and taxonomic classification.</title>
        <authorList>
            <person name="Goeker M."/>
        </authorList>
    </citation>
    <scope>NUCLEOTIDE SEQUENCE [LARGE SCALE GENOMIC DNA]</scope>
    <source>
        <strain evidence="3 4">DSM 12121</strain>
    </source>
</reference>
<evidence type="ECO:0000313" key="3">
    <source>
        <dbReference type="EMBL" id="TDN55694.1"/>
    </source>
</evidence>
<evidence type="ECO:0000313" key="4">
    <source>
        <dbReference type="Proteomes" id="UP000295129"/>
    </source>
</evidence>
<organism evidence="3 4">
    <name type="scientific">Azoarcus indigens</name>
    <dbReference type="NCBI Taxonomy" id="29545"/>
    <lineage>
        <taxon>Bacteria</taxon>
        <taxon>Pseudomonadati</taxon>
        <taxon>Pseudomonadota</taxon>
        <taxon>Betaproteobacteria</taxon>
        <taxon>Rhodocyclales</taxon>
        <taxon>Zoogloeaceae</taxon>
        <taxon>Azoarcus</taxon>
    </lineage>
</organism>
<comment type="caution">
    <text evidence="3">The sequence shown here is derived from an EMBL/GenBank/DDBJ whole genome shotgun (WGS) entry which is preliminary data.</text>
</comment>
<keyword evidence="2" id="KW-0732">Signal</keyword>
<dbReference type="Proteomes" id="UP000295129">
    <property type="component" value="Unassembled WGS sequence"/>
</dbReference>
<protein>
    <recommendedName>
        <fullName evidence="5">DUF3613 domain-containing protein</fullName>
    </recommendedName>
</protein>